<evidence type="ECO:0000313" key="2">
    <source>
        <dbReference type="EMBL" id="WNC13759.1"/>
    </source>
</evidence>
<protein>
    <submittedName>
        <fullName evidence="2">Uncharacterized protein</fullName>
    </submittedName>
</protein>
<keyword evidence="3" id="KW-1185">Reference proteome</keyword>
<reference evidence="2 3" key="1">
    <citation type="submission" date="2023-09" db="EMBL/GenBank/DDBJ databases">
        <title>Complete Genome and Methylome dissection of Bacillus brevis NEB573 original source of BbsI restriction endonuclease.</title>
        <authorList>
            <person name="Fomenkov A."/>
            <person name="Roberts R.D."/>
        </authorList>
    </citation>
    <scope>NUCLEOTIDE SEQUENCE [LARGE SCALE GENOMIC DNA]</scope>
    <source>
        <strain evidence="2 3">NEB573</strain>
    </source>
</reference>
<gene>
    <name evidence="2" type="ORF">RGB73_24220</name>
</gene>
<feature type="transmembrane region" description="Helical" evidence="1">
    <location>
        <begin position="20"/>
        <end position="41"/>
    </location>
</feature>
<proteinExistence type="predicted"/>
<sequence length="117" mass="13031">MEYEQVLVEQAKLTYHNESLLWYSTVYPIAIGLLFGAPHLIRVWKTDGHWSYDWIKAITIGLPALFGSAIFLIYFSPLGALLPTVFVLMLGTKFSMVCGVVFGFVVLTCLQKAAPTA</sequence>
<dbReference type="EMBL" id="CP134050">
    <property type="protein sequence ID" value="WNC13759.1"/>
    <property type="molecule type" value="Genomic_DNA"/>
</dbReference>
<accession>A0ABY9T1L5</accession>
<dbReference type="RefSeq" id="WP_310765318.1">
    <property type="nucleotide sequence ID" value="NZ_CP134050.1"/>
</dbReference>
<dbReference type="Proteomes" id="UP001256827">
    <property type="component" value="Chromosome"/>
</dbReference>
<keyword evidence="1" id="KW-0472">Membrane</keyword>
<feature type="transmembrane region" description="Helical" evidence="1">
    <location>
        <begin position="53"/>
        <end position="75"/>
    </location>
</feature>
<evidence type="ECO:0000256" key="1">
    <source>
        <dbReference type="SAM" id="Phobius"/>
    </source>
</evidence>
<keyword evidence="1" id="KW-1133">Transmembrane helix</keyword>
<evidence type="ECO:0000313" key="3">
    <source>
        <dbReference type="Proteomes" id="UP001256827"/>
    </source>
</evidence>
<keyword evidence="1" id="KW-0812">Transmembrane</keyword>
<name>A0ABY9T1L5_BREBE</name>
<feature type="transmembrane region" description="Helical" evidence="1">
    <location>
        <begin position="81"/>
        <end position="110"/>
    </location>
</feature>
<organism evidence="2 3">
    <name type="scientific">Brevibacillus brevis</name>
    <name type="common">Bacillus brevis</name>
    <dbReference type="NCBI Taxonomy" id="1393"/>
    <lineage>
        <taxon>Bacteria</taxon>
        <taxon>Bacillati</taxon>
        <taxon>Bacillota</taxon>
        <taxon>Bacilli</taxon>
        <taxon>Bacillales</taxon>
        <taxon>Paenibacillaceae</taxon>
        <taxon>Brevibacillus</taxon>
    </lineage>
</organism>